<evidence type="ECO:0000313" key="2">
    <source>
        <dbReference type="Proteomes" id="UP000825935"/>
    </source>
</evidence>
<comment type="caution">
    <text evidence="1">The sequence shown here is derived from an EMBL/GenBank/DDBJ whole genome shotgun (WGS) entry which is preliminary data.</text>
</comment>
<proteinExistence type="predicted"/>
<dbReference type="EMBL" id="CM035417">
    <property type="protein sequence ID" value="KAH7422886.1"/>
    <property type="molecule type" value="Genomic_DNA"/>
</dbReference>
<accession>A0A8T2TMF6</accession>
<sequence>MSQFFEFVHSCFGTLSGALEMREGRLRRCRWSGIPEMLRKLYRHEKADCIKKESSSSHRYLNYSYRIIIAFFPARLLYSERFELLKTPESLQILYKFSNEQLFQHR</sequence>
<name>A0A8T2TMF6_CERRI</name>
<reference evidence="1" key="1">
    <citation type="submission" date="2021-08" db="EMBL/GenBank/DDBJ databases">
        <title>WGS assembly of Ceratopteris richardii.</title>
        <authorList>
            <person name="Marchant D.B."/>
            <person name="Chen G."/>
            <person name="Jenkins J."/>
            <person name="Shu S."/>
            <person name="Leebens-Mack J."/>
            <person name="Grimwood J."/>
            <person name="Schmutz J."/>
            <person name="Soltis P."/>
            <person name="Soltis D."/>
            <person name="Chen Z.-H."/>
        </authorList>
    </citation>
    <scope>NUCLEOTIDE SEQUENCE</scope>
    <source>
        <strain evidence="1">Whitten #5841</strain>
        <tissue evidence="1">Leaf</tissue>
    </source>
</reference>
<gene>
    <name evidence="1" type="ORF">KP509_12G030300</name>
</gene>
<dbReference type="AlphaFoldDB" id="A0A8T2TMF6"/>
<organism evidence="1 2">
    <name type="scientific">Ceratopteris richardii</name>
    <name type="common">Triangle waterfern</name>
    <dbReference type="NCBI Taxonomy" id="49495"/>
    <lineage>
        <taxon>Eukaryota</taxon>
        <taxon>Viridiplantae</taxon>
        <taxon>Streptophyta</taxon>
        <taxon>Embryophyta</taxon>
        <taxon>Tracheophyta</taxon>
        <taxon>Polypodiopsida</taxon>
        <taxon>Polypodiidae</taxon>
        <taxon>Polypodiales</taxon>
        <taxon>Pteridineae</taxon>
        <taxon>Pteridaceae</taxon>
        <taxon>Parkerioideae</taxon>
        <taxon>Ceratopteris</taxon>
    </lineage>
</organism>
<protein>
    <submittedName>
        <fullName evidence="1">Uncharacterized protein</fullName>
    </submittedName>
</protein>
<keyword evidence="2" id="KW-1185">Reference proteome</keyword>
<dbReference type="Proteomes" id="UP000825935">
    <property type="component" value="Chromosome 12"/>
</dbReference>
<evidence type="ECO:0000313" key="1">
    <source>
        <dbReference type="EMBL" id="KAH7422886.1"/>
    </source>
</evidence>